<evidence type="ECO:0000313" key="1">
    <source>
        <dbReference type="EMBL" id="CAE6766510.1"/>
    </source>
</evidence>
<organism evidence="1 2">
    <name type="scientific">Paraburkholderia haematera</name>
    <dbReference type="NCBI Taxonomy" id="2793077"/>
    <lineage>
        <taxon>Bacteria</taxon>
        <taxon>Pseudomonadati</taxon>
        <taxon>Pseudomonadota</taxon>
        <taxon>Betaproteobacteria</taxon>
        <taxon>Burkholderiales</taxon>
        <taxon>Burkholderiaceae</taxon>
        <taxon>Paraburkholderia</taxon>
    </lineage>
</organism>
<name>A0ABN7LT48_9BURK</name>
<protein>
    <recommendedName>
        <fullName evidence="3">Carboxypeptidase regulatory-like domain-containing protein</fullName>
    </recommendedName>
</protein>
<evidence type="ECO:0008006" key="3">
    <source>
        <dbReference type="Google" id="ProtNLM"/>
    </source>
</evidence>
<dbReference type="RefSeq" id="WP_211612595.1">
    <property type="nucleotide sequence ID" value="NZ_CAJNBK010000009.1"/>
</dbReference>
<sequence>MHRSLVRTGVAAAVAFGLIQLGGCGGGSSGSTSSSTPTVTATSVGGTVATGSAMVGASVTLTDATGAQATATTNTQGAYTISVAGMTAPFLIVATDVTGVSAPLVSVLAKLPNGTAPAVANVTTLTTAIAAMLTASGNPLDLASTTTLAKVTLPSVQIATITLEAILTKILAQNGIQAAGFDPIGVAFTPNHTGADAVIDTVSLVSAASGGLLLLSNAAPGTTIALNNQTGQTLTLPAPSAAANYLEPLAALLTACAANGTLNTSCSPAIDSAYLESGSTDLAVAHGLTDAVLSGAVFGSPKTLAFFTRNGKQFAFVQLPVTLANGAASGVLYTIAQQLSTPVTLANGTQLGWDLIGNQSQFAVSIMSQIQRHTFLDTKLNDVNRYESGLKIAIPTTSNPTVYSASVTGPGLAAPVWLMPRNALGVSSLGLSDLPLSAAPVSPATTNSNTELYRWSWQSLSSTANFTPPASSGYYAAQPIDASTVPLYATYTVTFYDKNGAQLGQSSIINPGSPLNAAAGSTVAWPTLLPGFATQFLTPSGSLSGVQYAMSVTWSSVVTAPNPTYPVTSVQIQASPGTGAGSTTEIDGFFGGAPNNTSVGQYQTTVFAGLNALGVQTCTNCPFPALTSGGSRLVQLGGGQNGTLYYDMTKYND</sequence>
<comment type="caution">
    <text evidence="1">The sequence shown here is derived from an EMBL/GenBank/DDBJ whole genome shotgun (WGS) entry which is preliminary data.</text>
</comment>
<dbReference type="Proteomes" id="UP000672526">
    <property type="component" value="Unassembled WGS sequence"/>
</dbReference>
<gene>
    <name evidence="1" type="ORF">R69888_03663</name>
</gene>
<keyword evidence="2" id="KW-1185">Reference proteome</keyword>
<reference evidence="1 2" key="1">
    <citation type="submission" date="2021-02" db="EMBL/GenBank/DDBJ databases">
        <authorList>
            <person name="Vanwijnsberghe S."/>
        </authorList>
    </citation>
    <scope>NUCLEOTIDE SEQUENCE [LARGE SCALE GENOMIC DNA]</scope>
    <source>
        <strain evidence="1 2">LMG 31837</strain>
    </source>
</reference>
<proteinExistence type="predicted"/>
<dbReference type="EMBL" id="CAJNBK010000009">
    <property type="protein sequence ID" value="CAE6766510.1"/>
    <property type="molecule type" value="Genomic_DNA"/>
</dbReference>
<accession>A0ABN7LT48</accession>
<evidence type="ECO:0000313" key="2">
    <source>
        <dbReference type="Proteomes" id="UP000672526"/>
    </source>
</evidence>